<keyword evidence="2" id="KW-1003">Cell membrane</keyword>
<dbReference type="InterPro" id="IPR000297">
    <property type="entry name" value="PPIase_PpiC"/>
</dbReference>
<evidence type="ECO:0000256" key="4">
    <source>
        <dbReference type="ARBA" id="ARBA00022989"/>
    </source>
</evidence>
<sequence length="596" mass="66680">MALINTLRNKMGKFVVVVIAIAILSFVAADILGPNSSLLGGSENEVGEIAGTTIQFQEFQEAIDERERDFAIYTGRQPSQQQAATIREQAWELLINRYAFQQQYDELGITVPADEEWDLVQGRNIDPTVQSIFTNPQTGQFDRDQLINFLQNMETYPQQYQVLWNTVRSSLVPGRTRLKYENLLVNANYVTKAEAERSYHAQNDVAEVKYLYIPYPSVSESEVSVSDAEMKSYYNAHKEDYKTEAVRSMKFVSFPIIPSPEDSLYVREEIQGLVQAFTEVEDDSVFAERQSDSRDFYLTYNAQTLPIYLKPMADSLQQGNVYGPYLTPSGYSLYKVSKLYPDTTLYDIARVVRNVIASDETRNIAAREADLFASNATDIASFDKAAQEKDLIVLPATGLRQNDQRVAGLGDARELVRWLFKDASVGDVSEDLEINEQYVIAVMTEEIPKGTLPLDKVKEEVSRQVANEKKAGIIMEKLGSPTGTLEEIAATYGEGANVYESSDLRLDANILPNVGFDPMAIGIAFSQAGGERSKPFAGESGVLIIETQNITEAPEIADYSAFAQQLRNTKAQRTAENIAEAIKDNSGIVDNRYKFY</sequence>
<evidence type="ECO:0000259" key="8">
    <source>
        <dbReference type="Pfam" id="PF13145"/>
    </source>
</evidence>
<evidence type="ECO:0000313" key="9">
    <source>
        <dbReference type="EMBL" id="MCA6078185.1"/>
    </source>
</evidence>
<keyword evidence="6" id="KW-0143">Chaperone</keyword>
<protein>
    <submittedName>
        <fullName evidence="9">SurA N-terminal domain-containing protein</fullName>
    </submittedName>
</protein>
<dbReference type="Pfam" id="PF13623">
    <property type="entry name" value="SurA_N_2"/>
    <property type="match status" value="1"/>
</dbReference>
<dbReference type="EMBL" id="JAIXNE010000005">
    <property type="protein sequence ID" value="MCA6078185.1"/>
    <property type="molecule type" value="Genomic_DNA"/>
</dbReference>
<dbReference type="PANTHER" id="PTHR47529:SF1">
    <property type="entry name" value="PERIPLASMIC CHAPERONE PPID"/>
    <property type="match status" value="1"/>
</dbReference>
<dbReference type="InterPro" id="IPR052029">
    <property type="entry name" value="PpiD_chaperone"/>
</dbReference>
<evidence type="ECO:0000256" key="2">
    <source>
        <dbReference type="ARBA" id="ARBA00022475"/>
    </source>
</evidence>
<accession>A0A9X1KZF3</accession>
<dbReference type="InterPro" id="IPR027304">
    <property type="entry name" value="Trigger_fact/SurA_dom_sf"/>
</dbReference>
<evidence type="ECO:0000256" key="7">
    <source>
        <dbReference type="ARBA" id="ARBA00038408"/>
    </source>
</evidence>
<proteinExistence type="inferred from homology"/>
<feature type="domain" description="PpiC" evidence="8">
    <location>
        <begin position="225"/>
        <end position="344"/>
    </location>
</feature>
<keyword evidence="3" id="KW-0812">Transmembrane</keyword>
<evidence type="ECO:0000256" key="5">
    <source>
        <dbReference type="ARBA" id="ARBA00023136"/>
    </source>
</evidence>
<dbReference type="PANTHER" id="PTHR47529">
    <property type="entry name" value="PEPTIDYL-PROLYL CIS-TRANS ISOMERASE D"/>
    <property type="match status" value="1"/>
</dbReference>
<comment type="caution">
    <text evidence="9">The sequence shown here is derived from an EMBL/GenBank/DDBJ whole genome shotgun (WGS) entry which is preliminary data.</text>
</comment>
<dbReference type="GO" id="GO:0003755">
    <property type="term" value="F:peptidyl-prolyl cis-trans isomerase activity"/>
    <property type="evidence" value="ECO:0007669"/>
    <property type="project" value="InterPro"/>
</dbReference>
<comment type="similarity">
    <text evidence="7">Belongs to the PpiD chaperone family.</text>
</comment>
<evidence type="ECO:0000256" key="6">
    <source>
        <dbReference type="ARBA" id="ARBA00023186"/>
    </source>
</evidence>
<gene>
    <name evidence="9" type="ORF">LDX50_25155</name>
</gene>
<evidence type="ECO:0000256" key="3">
    <source>
        <dbReference type="ARBA" id="ARBA00022692"/>
    </source>
</evidence>
<dbReference type="Pfam" id="PF13145">
    <property type="entry name" value="Rotamase_2"/>
    <property type="match status" value="1"/>
</dbReference>
<dbReference type="AlphaFoldDB" id="A0A9X1KZF3"/>
<dbReference type="Proteomes" id="UP001139409">
    <property type="component" value="Unassembled WGS sequence"/>
</dbReference>
<name>A0A9X1KZF3_9BACT</name>
<organism evidence="9 10">
    <name type="scientific">Fulvivirga sedimenti</name>
    <dbReference type="NCBI Taxonomy" id="2879465"/>
    <lineage>
        <taxon>Bacteria</taxon>
        <taxon>Pseudomonadati</taxon>
        <taxon>Bacteroidota</taxon>
        <taxon>Cytophagia</taxon>
        <taxon>Cytophagales</taxon>
        <taxon>Fulvivirgaceae</taxon>
        <taxon>Fulvivirga</taxon>
    </lineage>
</organism>
<evidence type="ECO:0000256" key="1">
    <source>
        <dbReference type="ARBA" id="ARBA00004401"/>
    </source>
</evidence>
<keyword evidence="10" id="KW-1185">Reference proteome</keyword>
<dbReference type="RefSeq" id="WP_225699040.1">
    <property type="nucleotide sequence ID" value="NZ_JAIXNE010000005.1"/>
</dbReference>
<reference evidence="9" key="1">
    <citation type="submission" date="2021-09" db="EMBL/GenBank/DDBJ databases">
        <title>Fulvivirga sp. isolated from coastal sediment.</title>
        <authorList>
            <person name="Yu H."/>
        </authorList>
    </citation>
    <scope>NUCLEOTIDE SEQUENCE</scope>
    <source>
        <strain evidence="9">1062</strain>
    </source>
</reference>
<comment type="subcellular location">
    <subcellularLocation>
        <location evidence="1">Cell membrane</location>
        <topology evidence="1">Single-pass type II membrane protein</topology>
    </subcellularLocation>
</comment>
<dbReference type="SUPFAM" id="SSF109998">
    <property type="entry name" value="Triger factor/SurA peptide-binding domain-like"/>
    <property type="match status" value="1"/>
</dbReference>
<keyword evidence="4" id="KW-1133">Transmembrane helix</keyword>
<evidence type="ECO:0000313" key="10">
    <source>
        <dbReference type="Proteomes" id="UP001139409"/>
    </source>
</evidence>
<dbReference type="GO" id="GO:0005886">
    <property type="term" value="C:plasma membrane"/>
    <property type="evidence" value="ECO:0007669"/>
    <property type="project" value="UniProtKB-SubCell"/>
</dbReference>
<keyword evidence="5" id="KW-0472">Membrane</keyword>